<comment type="caution">
    <text evidence="2">The sequence shown here is derived from an EMBL/GenBank/DDBJ whole genome shotgun (WGS) entry which is preliminary data.</text>
</comment>
<reference evidence="2" key="1">
    <citation type="submission" date="2019-12" db="EMBL/GenBank/DDBJ databases">
        <title>Whole genome sequencing of Haloarcula argentinensis strain pws5.</title>
        <authorList>
            <person name="Verma D.K."/>
            <person name="Gopal K."/>
            <person name="Prasad E.S."/>
        </authorList>
    </citation>
    <scope>NUCLEOTIDE SEQUENCE</scope>
    <source>
        <strain evidence="2">Pws5</strain>
    </source>
</reference>
<keyword evidence="4" id="KW-1185">Reference proteome</keyword>
<evidence type="ECO:0000313" key="1">
    <source>
        <dbReference type="EMBL" id="MDS0256033.1"/>
    </source>
</evidence>
<dbReference type="Proteomes" id="UP000641625">
    <property type="component" value="Unassembled WGS sequence"/>
</dbReference>
<name>A0A847UJR2_HALAR</name>
<protein>
    <submittedName>
        <fullName evidence="2">Uncharacterized protein</fullName>
    </submittedName>
</protein>
<reference evidence="1 4" key="2">
    <citation type="submission" date="2022-06" db="EMBL/GenBank/DDBJ databases">
        <title>Haloarcula sp. a new haloarchaeum isolate from saline soil.</title>
        <authorList>
            <person name="Strakova D."/>
            <person name="Galisteo C."/>
            <person name="Sanchez-Porro C."/>
            <person name="Ventosa A."/>
        </authorList>
    </citation>
    <scope>NUCLEOTIDE SEQUENCE [LARGE SCALE GENOMIC DNA]</scope>
    <source>
        <strain evidence="1 4">JCM 15760</strain>
    </source>
</reference>
<gene>
    <name evidence="2" type="ORF">GOC77_01075</name>
    <name evidence="1" type="ORF">NC662_20250</name>
</gene>
<dbReference type="EMBL" id="WOWA01000002">
    <property type="protein sequence ID" value="NLV11884.1"/>
    <property type="molecule type" value="Genomic_DNA"/>
</dbReference>
<dbReference type="RefSeq" id="WP_170095615.1">
    <property type="nucleotide sequence ID" value="NZ_BAABDY010000009.1"/>
</dbReference>
<sequence>MANDTTDTTDTHGIEYPVTGYDATPDWATLYGQAFEQIDQLLADGQVGVTTVASASDLVDGEPGFYHLEDEDSVVWFDGDTSTN</sequence>
<dbReference type="Proteomes" id="UP001248536">
    <property type="component" value="Unassembled WGS sequence"/>
</dbReference>
<evidence type="ECO:0000313" key="4">
    <source>
        <dbReference type="Proteomes" id="UP001248536"/>
    </source>
</evidence>
<accession>A0A847UJR2</accession>
<organism evidence="2 3">
    <name type="scientific">Haloarcula argentinensis</name>
    <dbReference type="NCBI Taxonomy" id="43776"/>
    <lineage>
        <taxon>Archaea</taxon>
        <taxon>Methanobacteriati</taxon>
        <taxon>Methanobacteriota</taxon>
        <taxon>Stenosarchaea group</taxon>
        <taxon>Halobacteria</taxon>
        <taxon>Halobacteriales</taxon>
        <taxon>Haloarculaceae</taxon>
        <taxon>Haloarcula</taxon>
    </lineage>
</organism>
<proteinExistence type="predicted"/>
<dbReference type="AlphaFoldDB" id="A0A847UJR2"/>
<evidence type="ECO:0000313" key="3">
    <source>
        <dbReference type="Proteomes" id="UP000641625"/>
    </source>
</evidence>
<evidence type="ECO:0000313" key="2">
    <source>
        <dbReference type="EMBL" id="NLV11884.1"/>
    </source>
</evidence>
<dbReference type="EMBL" id="JAMQCP010000007">
    <property type="protein sequence ID" value="MDS0256033.1"/>
    <property type="molecule type" value="Genomic_DNA"/>
</dbReference>